<dbReference type="InterPro" id="IPR032816">
    <property type="entry name" value="VTT_dom"/>
</dbReference>
<evidence type="ECO:0000256" key="3">
    <source>
        <dbReference type="ARBA" id="ARBA00022475"/>
    </source>
</evidence>
<evidence type="ECO:0000256" key="2">
    <source>
        <dbReference type="ARBA" id="ARBA00010792"/>
    </source>
</evidence>
<sequence>MTLYAILFAVIFVESGVLVGFWLPGDTVLFGAGLVAADPSADVSILVLAFGVPVAASLGAVVGYATGRHLGRPYLERRHAGALVRTEDFYQRFGAATLIAARFVPWARTFAPVLAGAVSMPRHRFGAAVIAGAVIWGTGLVLLGYAASAVPGLRDAAVWIGVVVIVVSVLAGAGGELMRRRVARSRSVEDPAGTSAG</sequence>
<proteinExistence type="inferred from homology"/>
<evidence type="ECO:0000259" key="8">
    <source>
        <dbReference type="Pfam" id="PF09335"/>
    </source>
</evidence>
<evidence type="ECO:0000313" key="10">
    <source>
        <dbReference type="Proteomes" id="UP000198802"/>
    </source>
</evidence>
<evidence type="ECO:0000256" key="5">
    <source>
        <dbReference type="ARBA" id="ARBA00022989"/>
    </source>
</evidence>
<dbReference type="PANTHER" id="PTHR30353:SF0">
    <property type="entry name" value="TRANSMEMBRANE PROTEIN"/>
    <property type="match status" value="1"/>
</dbReference>
<evidence type="ECO:0000256" key="4">
    <source>
        <dbReference type="ARBA" id="ARBA00022692"/>
    </source>
</evidence>
<dbReference type="InterPro" id="IPR032818">
    <property type="entry name" value="DedA-like"/>
</dbReference>
<keyword evidence="6 7" id="KW-0472">Membrane</keyword>
<keyword evidence="4 7" id="KW-0812">Transmembrane</keyword>
<keyword evidence="10" id="KW-1185">Reference proteome</keyword>
<feature type="domain" description="VTT" evidence="8">
    <location>
        <begin position="23"/>
        <end position="145"/>
    </location>
</feature>
<dbReference type="AlphaFoldDB" id="A0A0S4QSD6"/>
<evidence type="ECO:0000313" key="9">
    <source>
        <dbReference type="EMBL" id="CUU57768.1"/>
    </source>
</evidence>
<accession>A0A0S4QSD6</accession>
<evidence type="ECO:0000256" key="7">
    <source>
        <dbReference type="RuleBase" id="RU367016"/>
    </source>
</evidence>
<dbReference type="EMBL" id="FAOZ01000014">
    <property type="protein sequence ID" value="CUU57768.1"/>
    <property type="molecule type" value="Genomic_DNA"/>
</dbReference>
<comment type="similarity">
    <text evidence="2 7">Belongs to the DedA family.</text>
</comment>
<dbReference type="Pfam" id="PF09335">
    <property type="entry name" value="VTT_dom"/>
    <property type="match status" value="1"/>
</dbReference>
<organism evidence="9 10">
    <name type="scientific">Parafrankia irregularis</name>
    <dbReference type="NCBI Taxonomy" id="795642"/>
    <lineage>
        <taxon>Bacteria</taxon>
        <taxon>Bacillati</taxon>
        <taxon>Actinomycetota</taxon>
        <taxon>Actinomycetes</taxon>
        <taxon>Frankiales</taxon>
        <taxon>Frankiaceae</taxon>
        <taxon>Parafrankia</taxon>
    </lineage>
</organism>
<reference evidence="10" key="1">
    <citation type="submission" date="2015-11" db="EMBL/GenBank/DDBJ databases">
        <authorList>
            <person name="Varghese N."/>
        </authorList>
    </citation>
    <scope>NUCLEOTIDE SEQUENCE [LARGE SCALE GENOMIC DNA]</scope>
    <source>
        <strain evidence="10">DSM 45899</strain>
    </source>
</reference>
<feature type="transmembrane region" description="Helical" evidence="7">
    <location>
        <begin position="156"/>
        <end position="177"/>
    </location>
</feature>
<feature type="transmembrane region" description="Helical" evidence="7">
    <location>
        <begin position="43"/>
        <end position="67"/>
    </location>
</feature>
<evidence type="ECO:0000256" key="1">
    <source>
        <dbReference type="ARBA" id="ARBA00004651"/>
    </source>
</evidence>
<name>A0A0S4QSD6_9ACTN</name>
<keyword evidence="5 7" id="KW-1133">Transmembrane helix</keyword>
<evidence type="ECO:0000256" key="6">
    <source>
        <dbReference type="ARBA" id="ARBA00023136"/>
    </source>
</evidence>
<feature type="transmembrane region" description="Helical" evidence="7">
    <location>
        <begin position="125"/>
        <end position="150"/>
    </location>
</feature>
<keyword evidence="3 7" id="KW-1003">Cell membrane</keyword>
<comment type="subcellular location">
    <subcellularLocation>
        <location evidence="1 7">Cell membrane</location>
        <topology evidence="1 7">Multi-pass membrane protein</topology>
    </subcellularLocation>
</comment>
<dbReference type="PANTHER" id="PTHR30353">
    <property type="entry name" value="INNER MEMBRANE PROTEIN DEDA-RELATED"/>
    <property type="match status" value="1"/>
</dbReference>
<gene>
    <name evidence="9" type="ORF">Ga0074812_114116</name>
</gene>
<dbReference type="GO" id="GO:0005886">
    <property type="term" value="C:plasma membrane"/>
    <property type="evidence" value="ECO:0007669"/>
    <property type="project" value="UniProtKB-SubCell"/>
</dbReference>
<dbReference type="RefSeq" id="WP_226932623.1">
    <property type="nucleotide sequence ID" value="NZ_FAOZ01000014.1"/>
</dbReference>
<feature type="transmembrane region" description="Helical" evidence="7">
    <location>
        <begin position="5"/>
        <end position="23"/>
    </location>
</feature>
<dbReference type="Proteomes" id="UP000198802">
    <property type="component" value="Unassembled WGS sequence"/>
</dbReference>
<protein>
    <submittedName>
        <fullName evidence="9">Membrane-associated protein</fullName>
    </submittedName>
</protein>